<feature type="domain" description="Disease resistance R13L4/SHOC-2-like LRR" evidence="6">
    <location>
        <begin position="411"/>
        <end position="522"/>
    </location>
</feature>
<evidence type="ECO:0000259" key="5">
    <source>
        <dbReference type="Pfam" id="PF18052"/>
    </source>
</evidence>
<evidence type="ECO:0000256" key="2">
    <source>
        <dbReference type="ARBA" id="ARBA00022741"/>
    </source>
</evidence>
<dbReference type="eggNOG" id="KOG4658">
    <property type="taxonomic scope" value="Eukaryota"/>
</dbReference>
<dbReference type="CDD" id="cd14798">
    <property type="entry name" value="RX-CC_like"/>
    <property type="match status" value="1"/>
</dbReference>
<dbReference type="Gene3D" id="3.40.50.300">
    <property type="entry name" value="P-loop containing nucleotide triphosphate hydrolases"/>
    <property type="match status" value="1"/>
</dbReference>
<reference evidence="7" key="3">
    <citation type="submission" date="2018-07" db="EMBL/GenBank/DDBJ databases">
        <title>WGS assembly of Glycine max.</title>
        <authorList>
            <person name="Schmutz J."/>
            <person name="Cannon S."/>
            <person name="Schlueter J."/>
            <person name="Ma J."/>
            <person name="Mitros T."/>
            <person name="Nelson W."/>
            <person name="Hyten D."/>
            <person name="Song Q."/>
            <person name="Thelen J."/>
            <person name="Cheng J."/>
            <person name="Xu D."/>
            <person name="Hellsten U."/>
            <person name="May G."/>
            <person name="Yu Y."/>
            <person name="Sakurai T."/>
            <person name="Umezawa T."/>
            <person name="Bhattacharyya M."/>
            <person name="Sandhu D."/>
            <person name="Valliyodan B."/>
            <person name="Lindquist E."/>
            <person name="Peto M."/>
            <person name="Grant D."/>
            <person name="Shu S."/>
            <person name="Goodstein D."/>
            <person name="Barry K."/>
            <person name="Futrell-Griggs M."/>
            <person name="Abernathy B."/>
            <person name="Du J."/>
            <person name="Tian Z."/>
            <person name="Zhu L."/>
            <person name="Gill N."/>
            <person name="Joshi T."/>
            <person name="Libault M."/>
            <person name="Sethuraman A."/>
            <person name="Zhang X."/>
            <person name="Shinozaki K."/>
            <person name="Nguyen H."/>
            <person name="Wing R."/>
            <person name="Cregan P."/>
            <person name="Specht J."/>
            <person name="Grimwood J."/>
            <person name="Rokhsar D."/>
            <person name="Stacey G."/>
            <person name="Shoemaker R."/>
            <person name="Jackson S."/>
        </authorList>
    </citation>
    <scope>NUCLEOTIDE SEQUENCE</scope>
    <source>
        <tissue evidence="7">Callus</tissue>
    </source>
</reference>
<evidence type="ECO:0000256" key="1">
    <source>
        <dbReference type="ARBA" id="ARBA00022737"/>
    </source>
</evidence>
<dbReference type="EnsemblPlants" id="KRH76042">
    <property type="protein sequence ID" value="KRH76042"/>
    <property type="gene ID" value="GLYMA_01G126800"/>
</dbReference>
<feature type="transmembrane region" description="Helical" evidence="4">
    <location>
        <begin position="322"/>
        <end position="341"/>
    </location>
</feature>
<keyword evidence="1" id="KW-0677">Repeat</keyword>
<dbReference type="Gene3D" id="1.20.5.4130">
    <property type="match status" value="1"/>
</dbReference>
<keyword evidence="3" id="KW-0611">Plant defense</keyword>
<dbReference type="GO" id="GO:0000166">
    <property type="term" value="F:nucleotide binding"/>
    <property type="evidence" value="ECO:0007669"/>
    <property type="project" value="UniProtKB-KW"/>
</dbReference>
<dbReference type="InterPro" id="IPR032675">
    <property type="entry name" value="LRR_dom_sf"/>
</dbReference>
<keyword evidence="2" id="KW-0547">Nucleotide-binding</keyword>
<reference evidence="8" key="2">
    <citation type="submission" date="2018-02" db="UniProtKB">
        <authorList>
            <consortium name="EnsemblPlants"/>
        </authorList>
    </citation>
    <scope>IDENTIFICATION</scope>
    <source>
        <strain evidence="8">Williams 82</strain>
    </source>
</reference>
<evidence type="ECO:0000256" key="3">
    <source>
        <dbReference type="ARBA" id="ARBA00022821"/>
    </source>
</evidence>
<keyword evidence="4" id="KW-0812">Transmembrane</keyword>
<dbReference type="Proteomes" id="UP000008827">
    <property type="component" value="Chromosome 1"/>
</dbReference>
<evidence type="ECO:0000313" key="7">
    <source>
        <dbReference type="EMBL" id="KRH76042.1"/>
    </source>
</evidence>
<feature type="domain" description="Disease resistance N-terminal" evidence="5">
    <location>
        <begin position="5"/>
        <end position="68"/>
    </location>
</feature>
<dbReference type="Gramene" id="KRH76042">
    <property type="protein sequence ID" value="KRH76042"/>
    <property type="gene ID" value="GLYMA_01G126800"/>
</dbReference>
<keyword evidence="4" id="KW-0472">Membrane</keyword>
<dbReference type="AlphaFoldDB" id="K7K3H9"/>
<dbReference type="InterPro" id="IPR027417">
    <property type="entry name" value="P-loop_NTPase"/>
</dbReference>
<dbReference type="Pfam" id="PF23598">
    <property type="entry name" value="LRR_14"/>
    <property type="match status" value="1"/>
</dbReference>
<dbReference type="InterPro" id="IPR055414">
    <property type="entry name" value="LRR_R13L4/SHOC2-like"/>
</dbReference>
<organism evidence="8">
    <name type="scientific">Glycine max</name>
    <name type="common">Soybean</name>
    <name type="synonym">Glycine hispida</name>
    <dbReference type="NCBI Taxonomy" id="3847"/>
    <lineage>
        <taxon>Eukaryota</taxon>
        <taxon>Viridiplantae</taxon>
        <taxon>Streptophyta</taxon>
        <taxon>Embryophyta</taxon>
        <taxon>Tracheophyta</taxon>
        <taxon>Spermatophyta</taxon>
        <taxon>Magnoliopsida</taxon>
        <taxon>eudicotyledons</taxon>
        <taxon>Gunneridae</taxon>
        <taxon>Pentapetalae</taxon>
        <taxon>rosids</taxon>
        <taxon>fabids</taxon>
        <taxon>Fabales</taxon>
        <taxon>Fabaceae</taxon>
        <taxon>Papilionoideae</taxon>
        <taxon>50 kb inversion clade</taxon>
        <taxon>NPAAA clade</taxon>
        <taxon>indigoferoid/millettioid clade</taxon>
        <taxon>Phaseoleae</taxon>
        <taxon>Glycine</taxon>
        <taxon>Glycine subgen. Soja</taxon>
    </lineage>
</organism>
<feature type="transmembrane region" description="Helical" evidence="4">
    <location>
        <begin position="353"/>
        <end position="371"/>
    </location>
</feature>
<protein>
    <submittedName>
        <fullName evidence="7 8">Uncharacterized protein</fullName>
    </submittedName>
</protein>
<dbReference type="PANTHER" id="PTHR23155:SF1052">
    <property type="entry name" value="DISEASE RESISTANCE PROTEIN RPM1"/>
    <property type="match status" value="1"/>
</dbReference>
<dbReference type="SUPFAM" id="SSF52540">
    <property type="entry name" value="P-loop containing nucleoside triphosphate hydrolases"/>
    <property type="match status" value="1"/>
</dbReference>
<dbReference type="PaxDb" id="3847-GLYMA01G31691.1"/>
<dbReference type="InterPro" id="IPR041118">
    <property type="entry name" value="Rx_N"/>
</dbReference>
<accession>K7K3H9</accession>
<dbReference type="InParanoid" id="K7K3H9"/>
<evidence type="ECO:0000256" key="4">
    <source>
        <dbReference type="SAM" id="Phobius"/>
    </source>
</evidence>
<dbReference type="SUPFAM" id="SSF52058">
    <property type="entry name" value="L domain-like"/>
    <property type="match status" value="1"/>
</dbReference>
<dbReference type="EMBL" id="CM000834">
    <property type="protein sequence ID" value="KRH76042.1"/>
    <property type="molecule type" value="Genomic_DNA"/>
</dbReference>
<dbReference type="HOGENOM" id="CLU_000837_25_4_1"/>
<gene>
    <name evidence="7" type="ORF">GLYMA_01G126800</name>
</gene>
<evidence type="ECO:0000313" key="9">
    <source>
        <dbReference type="Proteomes" id="UP000008827"/>
    </source>
</evidence>
<dbReference type="OMA" id="KEICKHR"/>
<reference evidence="7 8" key="1">
    <citation type="journal article" date="2010" name="Nature">
        <title>Genome sequence of the palaeopolyploid soybean.</title>
        <authorList>
            <person name="Schmutz J."/>
            <person name="Cannon S.B."/>
            <person name="Schlueter J."/>
            <person name="Ma J."/>
            <person name="Mitros T."/>
            <person name="Nelson W."/>
            <person name="Hyten D.L."/>
            <person name="Song Q."/>
            <person name="Thelen J.J."/>
            <person name="Cheng J."/>
            <person name="Xu D."/>
            <person name="Hellsten U."/>
            <person name="May G.D."/>
            <person name="Yu Y."/>
            <person name="Sakurai T."/>
            <person name="Umezawa T."/>
            <person name="Bhattacharyya M.K."/>
            <person name="Sandhu D."/>
            <person name="Valliyodan B."/>
            <person name="Lindquist E."/>
            <person name="Peto M."/>
            <person name="Grant D."/>
            <person name="Shu S."/>
            <person name="Goodstein D."/>
            <person name="Barry K."/>
            <person name="Futrell-Griggs M."/>
            <person name="Abernathy B."/>
            <person name="Du J."/>
            <person name="Tian Z."/>
            <person name="Zhu L."/>
            <person name="Gill N."/>
            <person name="Joshi T."/>
            <person name="Libault M."/>
            <person name="Sethuraman A."/>
            <person name="Zhang X.-C."/>
            <person name="Shinozaki K."/>
            <person name="Nguyen H.T."/>
            <person name="Wing R.A."/>
            <person name="Cregan P."/>
            <person name="Specht J."/>
            <person name="Grimwood J."/>
            <person name="Rokhsar D."/>
            <person name="Stacey G."/>
            <person name="Shoemaker R.C."/>
            <person name="Jackson S.A."/>
        </authorList>
    </citation>
    <scope>NUCLEOTIDE SEQUENCE [LARGE SCALE GENOMIC DNA]</scope>
    <source>
        <strain evidence="8">cv. Williams 82</strain>
        <tissue evidence="7">Callus</tissue>
    </source>
</reference>
<dbReference type="PANTHER" id="PTHR23155">
    <property type="entry name" value="DISEASE RESISTANCE PROTEIN RP"/>
    <property type="match status" value="1"/>
</dbReference>
<sequence length="609" mass="69596">MADMAVSIAREKLLPLIRDEANLIWDMPKEFADLKDELEYIQAFLKDADKRAAGKGDNMKEGIRNWIKSFVHGIKQKAKDYQFQIQPSSEHGKRSHKGSQVVQWHDPRTASRYLEEAEVVGIEGPRDELIGWLVGVPAYRTVISVVGMGGLGKTTLVNRIQHAMFDNKNGSRILITTRMQEVVVSCKGTPLDHGVTLTKILGFGYDDLPYHLKFCLLYFEMYPKDYEHISNEDESMSSGMIQHLSIAITSNDLMESIESSCTWSLFVFSLEESTISNNYVLRIPTKYRLLKVLDFEDGELSFVPGNCGNLAHLRYFSIRNIWRARLGFFLVVVSLLLWRFFGFDFDPLHDRDANSWLFFLIAFVLVLTIALRAAHYCTICSNSGDASEGASNMALGKSNPPDIDEDLHSRQLAWLQNLETLDIRNTMVTKMPKEICKHRKLRHLLGDEMTLFQLKNSLRGMTSLQTLHQINKDGDVIKLIRELRKLKQLRNLGVMDVKEEQGSTLCSSINEIQNLEKLNIVDDPLKSLQNMSQLLFLAIGSMSYEGKNLYFQDGGIQQLKELRLKYLYNLDSIVIYKGALHSLRKLQFREIPQLNTVPLGIQHLKKLEV</sequence>
<keyword evidence="4" id="KW-1133">Transmembrane helix</keyword>
<evidence type="ECO:0000313" key="8">
    <source>
        <dbReference type="EnsemblPlants" id="KRH76042"/>
    </source>
</evidence>
<dbReference type="Pfam" id="PF18052">
    <property type="entry name" value="Rx_N"/>
    <property type="match status" value="1"/>
</dbReference>
<dbReference type="InterPro" id="IPR044974">
    <property type="entry name" value="Disease_R_plants"/>
</dbReference>
<name>K7K3H9_SOYBN</name>
<dbReference type="Gene3D" id="3.80.10.10">
    <property type="entry name" value="Ribonuclease Inhibitor"/>
    <property type="match status" value="1"/>
</dbReference>
<dbReference type="PRINTS" id="PR00364">
    <property type="entry name" value="DISEASERSIST"/>
</dbReference>
<dbReference type="GO" id="GO:0098542">
    <property type="term" value="P:defense response to other organism"/>
    <property type="evidence" value="ECO:0000318"/>
    <property type="project" value="GO_Central"/>
</dbReference>
<keyword evidence="9" id="KW-1185">Reference proteome</keyword>
<evidence type="ECO:0000259" key="6">
    <source>
        <dbReference type="Pfam" id="PF23598"/>
    </source>
</evidence>
<proteinExistence type="predicted"/>
<dbReference type="InterPro" id="IPR038005">
    <property type="entry name" value="RX-like_CC"/>
</dbReference>